<dbReference type="OrthoDB" id="7615112at2759"/>
<feature type="domain" description="CCHC-type" evidence="3">
    <location>
        <begin position="108"/>
        <end position="123"/>
    </location>
</feature>
<dbReference type="Proteomes" id="UP000835206">
    <property type="component" value="Unplaced"/>
</dbReference>
<dbReference type="KEGG" id="bter:125387007"/>
<organism evidence="4 5">
    <name type="scientific">Bombus terrestris</name>
    <name type="common">Buff-tailed bumblebee</name>
    <name type="synonym">Apis terrestris</name>
    <dbReference type="NCBI Taxonomy" id="30195"/>
    <lineage>
        <taxon>Eukaryota</taxon>
        <taxon>Metazoa</taxon>
        <taxon>Ecdysozoa</taxon>
        <taxon>Arthropoda</taxon>
        <taxon>Hexapoda</taxon>
        <taxon>Insecta</taxon>
        <taxon>Pterygota</taxon>
        <taxon>Neoptera</taxon>
        <taxon>Endopterygota</taxon>
        <taxon>Hymenoptera</taxon>
        <taxon>Apocrita</taxon>
        <taxon>Aculeata</taxon>
        <taxon>Apoidea</taxon>
        <taxon>Anthophila</taxon>
        <taxon>Apidae</taxon>
        <taxon>Bombus</taxon>
        <taxon>Bombus</taxon>
    </lineage>
</organism>
<evidence type="ECO:0000256" key="1">
    <source>
        <dbReference type="PROSITE-ProRule" id="PRU00047"/>
    </source>
</evidence>
<reference evidence="5" key="1">
    <citation type="submission" date="2025-08" db="UniProtKB">
        <authorList>
            <consortium name="RefSeq"/>
        </authorList>
    </citation>
    <scope>IDENTIFICATION</scope>
</reference>
<dbReference type="PROSITE" id="PS50158">
    <property type="entry name" value="ZF_CCHC"/>
    <property type="match status" value="2"/>
</dbReference>
<dbReference type="AlphaFoldDB" id="A0A9C6SNG4"/>
<evidence type="ECO:0000256" key="2">
    <source>
        <dbReference type="SAM" id="MobiDB-lite"/>
    </source>
</evidence>
<dbReference type="GO" id="GO:0003676">
    <property type="term" value="F:nucleic acid binding"/>
    <property type="evidence" value="ECO:0007669"/>
    <property type="project" value="InterPro"/>
</dbReference>
<dbReference type="RefSeq" id="XP_048270140.1">
    <property type="nucleotide sequence ID" value="XM_048414183.1"/>
</dbReference>
<feature type="region of interest" description="Disordered" evidence="2">
    <location>
        <begin position="177"/>
        <end position="237"/>
    </location>
</feature>
<protein>
    <submittedName>
        <fullName evidence="5">Uncharacterized protein LOC125387007</fullName>
    </submittedName>
</protein>
<keyword evidence="1" id="KW-0863">Zinc-finger</keyword>
<feature type="domain" description="CCHC-type" evidence="3">
    <location>
        <begin position="130"/>
        <end position="144"/>
    </location>
</feature>
<dbReference type="InterPro" id="IPR001878">
    <property type="entry name" value="Znf_CCHC"/>
</dbReference>
<keyword evidence="1" id="KW-0862">Zinc</keyword>
<gene>
    <name evidence="5" type="primary">LOC125387007</name>
</gene>
<dbReference type="SUPFAM" id="SSF57756">
    <property type="entry name" value="Retrovirus zinc finger-like domains"/>
    <property type="match status" value="1"/>
</dbReference>
<dbReference type="GO" id="GO:0008270">
    <property type="term" value="F:zinc ion binding"/>
    <property type="evidence" value="ECO:0007669"/>
    <property type="project" value="UniProtKB-KW"/>
</dbReference>
<feature type="compositionally biased region" description="Basic and acidic residues" evidence="2">
    <location>
        <begin position="209"/>
        <end position="224"/>
    </location>
</feature>
<dbReference type="Pfam" id="PF00098">
    <property type="entry name" value="zf-CCHC"/>
    <property type="match status" value="2"/>
</dbReference>
<proteinExistence type="predicted"/>
<accession>A0A9C6SNG4</accession>
<name>A0A9C6SNG4_BOMTE</name>
<sequence>MAATLKELPVKMTMPRRTAELTMTGLDESVTPEEVAASVAEAGGCRADEVSVGPIRYAPRGHGSVWLRCPLTAARKINRGGDARSGGKINIGWSTARATPLPARQLQCFSCMEPGHVRRDCKSVVALSGRCYRCGAEGHRARDCSARAPRCPVCTDLGLQASCSMGSPACKPAFRKKRASQGAKTVPSAGGEAATRKETTLQPIGPGKARKEDGEVGCTEREGNGPEEAIETEPSPT</sequence>
<dbReference type="GeneID" id="125387007"/>
<evidence type="ECO:0000313" key="4">
    <source>
        <dbReference type="Proteomes" id="UP000835206"/>
    </source>
</evidence>
<evidence type="ECO:0000313" key="5">
    <source>
        <dbReference type="RefSeq" id="XP_048270140.1"/>
    </source>
</evidence>
<dbReference type="SMART" id="SM00343">
    <property type="entry name" value="ZnF_C2HC"/>
    <property type="match status" value="2"/>
</dbReference>
<evidence type="ECO:0000259" key="3">
    <source>
        <dbReference type="PROSITE" id="PS50158"/>
    </source>
</evidence>
<keyword evidence="4" id="KW-1185">Reference proteome</keyword>
<keyword evidence="1" id="KW-0479">Metal-binding</keyword>
<dbReference type="Gene3D" id="4.10.60.10">
    <property type="entry name" value="Zinc finger, CCHC-type"/>
    <property type="match status" value="1"/>
</dbReference>
<dbReference type="InterPro" id="IPR036875">
    <property type="entry name" value="Znf_CCHC_sf"/>
</dbReference>